<proteinExistence type="predicted"/>
<accession>A0A7W3QR05</accession>
<dbReference type="EMBL" id="JACJIA010000014">
    <property type="protein sequence ID" value="MBA8956186.1"/>
    <property type="molecule type" value="Genomic_DNA"/>
</dbReference>
<evidence type="ECO:0000313" key="2">
    <source>
        <dbReference type="EMBL" id="MBA8956186.1"/>
    </source>
</evidence>
<sequence length="77" mass="8325">MLADDGSASPCRMEVRLGPWSEPALALLRRTDTPETPRHLGGPEPEDEPPARRDVLGTDPPRAKSRRGVDGWGLAIA</sequence>
<dbReference type="AlphaFoldDB" id="A0A7W3QR05"/>
<reference evidence="2 3" key="1">
    <citation type="submission" date="2020-08" db="EMBL/GenBank/DDBJ databases">
        <title>Genomic Encyclopedia of Type Strains, Phase IV (KMG-IV): sequencing the most valuable type-strain genomes for metagenomic binning, comparative biology and taxonomic classification.</title>
        <authorList>
            <person name="Goeker M."/>
        </authorList>
    </citation>
    <scope>NUCLEOTIDE SEQUENCE [LARGE SCALE GENOMIC DNA]</scope>
    <source>
        <strain evidence="2 3">DSM 44197</strain>
    </source>
</reference>
<feature type="compositionally biased region" description="Basic and acidic residues" evidence="1">
    <location>
        <begin position="29"/>
        <end position="38"/>
    </location>
</feature>
<protein>
    <submittedName>
        <fullName evidence="2">Uncharacterized protein</fullName>
    </submittedName>
</protein>
<gene>
    <name evidence="2" type="ORF">HNR61_007868</name>
</gene>
<comment type="caution">
    <text evidence="2">The sequence shown here is derived from an EMBL/GenBank/DDBJ whole genome shotgun (WGS) entry which is preliminary data.</text>
</comment>
<dbReference type="Proteomes" id="UP000572680">
    <property type="component" value="Unassembled WGS sequence"/>
</dbReference>
<keyword evidence="3" id="KW-1185">Reference proteome</keyword>
<feature type="region of interest" description="Disordered" evidence="1">
    <location>
        <begin position="20"/>
        <end position="77"/>
    </location>
</feature>
<evidence type="ECO:0000256" key="1">
    <source>
        <dbReference type="SAM" id="MobiDB-lite"/>
    </source>
</evidence>
<evidence type="ECO:0000313" key="3">
    <source>
        <dbReference type="Proteomes" id="UP000572680"/>
    </source>
</evidence>
<organism evidence="2 3">
    <name type="scientific">Actinomadura namibiensis</name>
    <dbReference type="NCBI Taxonomy" id="182080"/>
    <lineage>
        <taxon>Bacteria</taxon>
        <taxon>Bacillati</taxon>
        <taxon>Actinomycetota</taxon>
        <taxon>Actinomycetes</taxon>
        <taxon>Streptosporangiales</taxon>
        <taxon>Thermomonosporaceae</taxon>
        <taxon>Actinomadura</taxon>
    </lineage>
</organism>
<name>A0A7W3QR05_ACTNM</name>